<organism evidence="1">
    <name type="scientific">marine sediment metagenome</name>
    <dbReference type="NCBI Taxonomy" id="412755"/>
    <lineage>
        <taxon>unclassified sequences</taxon>
        <taxon>metagenomes</taxon>
        <taxon>ecological metagenomes</taxon>
    </lineage>
</organism>
<dbReference type="AlphaFoldDB" id="A0A0F9B5S6"/>
<evidence type="ECO:0000313" key="1">
    <source>
        <dbReference type="EMBL" id="KKL17239.1"/>
    </source>
</evidence>
<accession>A0A0F9B5S6</accession>
<dbReference type="EMBL" id="LAZR01039336">
    <property type="protein sequence ID" value="KKL17239.1"/>
    <property type="molecule type" value="Genomic_DNA"/>
</dbReference>
<comment type="caution">
    <text evidence="1">The sequence shown here is derived from an EMBL/GenBank/DDBJ whole genome shotgun (WGS) entry which is preliminary data.</text>
</comment>
<gene>
    <name evidence="1" type="ORF">LCGC14_2487510</name>
</gene>
<name>A0A0F9B5S6_9ZZZZ</name>
<protein>
    <recommendedName>
        <fullName evidence="2">HTH luxR-type domain-containing protein</fullName>
    </recommendedName>
</protein>
<reference evidence="1" key="1">
    <citation type="journal article" date="2015" name="Nature">
        <title>Complex archaea that bridge the gap between prokaryotes and eukaryotes.</title>
        <authorList>
            <person name="Spang A."/>
            <person name="Saw J.H."/>
            <person name="Jorgensen S.L."/>
            <person name="Zaremba-Niedzwiedzka K."/>
            <person name="Martijn J."/>
            <person name="Lind A.E."/>
            <person name="van Eijk R."/>
            <person name="Schleper C."/>
            <person name="Guy L."/>
            <person name="Ettema T.J."/>
        </authorList>
    </citation>
    <scope>NUCLEOTIDE SEQUENCE</scope>
</reference>
<evidence type="ECO:0008006" key="2">
    <source>
        <dbReference type="Google" id="ProtNLM"/>
    </source>
</evidence>
<sequence length="72" mass="8440">MDVIPTKIKRLPSRDEQIAFWLFEGVLIKEMAEKIAWTPRRVARYINSRWKIAARFNEIKTYHAVGGNLTGH</sequence>
<proteinExistence type="predicted"/>